<dbReference type="CDD" id="cd11386">
    <property type="entry name" value="MCP_signal"/>
    <property type="match status" value="1"/>
</dbReference>
<evidence type="ECO:0000256" key="7">
    <source>
        <dbReference type="ARBA" id="ARBA00022989"/>
    </source>
</evidence>
<dbReference type="Pfam" id="PF00015">
    <property type="entry name" value="MCPsignal"/>
    <property type="match status" value="1"/>
</dbReference>
<evidence type="ECO:0000256" key="11">
    <source>
        <dbReference type="PROSITE-ProRule" id="PRU00284"/>
    </source>
</evidence>
<keyword evidence="3" id="KW-0488">Methylation</keyword>
<dbReference type="Gene3D" id="3.30.450.20">
    <property type="entry name" value="PAS domain"/>
    <property type="match status" value="1"/>
</dbReference>
<dbReference type="AlphaFoldDB" id="A0A975DG70"/>
<dbReference type="EMBL" id="CP072133">
    <property type="protein sequence ID" value="QTH71132.1"/>
    <property type="molecule type" value="Genomic_DNA"/>
</dbReference>
<evidence type="ECO:0000256" key="3">
    <source>
        <dbReference type="ARBA" id="ARBA00022481"/>
    </source>
</evidence>
<keyword evidence="4" id="KW-0145">Chemotaxis</keyword>
<evidence type="ECO:0000313" key="16">
    <source>
        <dbReference type="Proteomes" id="UP000664904"/>
    </source>
</evidence>
<evidence type="ECO:0000256" key="10">
    <source>
        <dbReference type="ARBA" id="ARBA00029447"/>
    </source>
</evidence>
<dbReference type="InterPro" id="IPR004089">
    <property type="entry name" value="MCPsignal_dom"/>
</dbReference>
<evidence type="ECO:0000256" key="1">
    <source>
        <dbReference type="ARBA" id="ARBA00004429"/>
    </source>
</evidence>
<keyword evidence="9 11" id="KW-0807">Transducer</keyword>
<accession>A0A975DG70</accession>
<keyword evidence="2" id="KW-1003">Cell membrane</keyword>
<evidence type="ECO:0000259" key="14">
    <source>
        <dbReference type="PROSITE" id="PS50112"/>
    </source>
</evidence>
<sequence length="526" mass="57404">MALSRNSVTNKENDYPASYNLLSTTNTKGQIKYANADFCKVAGFTLEELEGKPHNVVRHPEMPKAAFKNLWDYIQAGKPWMGMVKNRCKNGDYYWVNAFVTPIKDESGKTVEYQSVRTKPTRDVIERSESIYQQLNQGKSLESITRASWSLAAQIMASLIAFYFLSIAISFLDKPWSIIAETALLGAVVAFAYKALSPVRRLSEKAKSVYDNALMQKIYLNKVNDIAAIELALIARESELRAVLGRVKDSSDELATLAKCAVDDCDKSRVNLAEQQSQTGSLATAINEMSATISEIAHNTTQAAEQSELALKRVKEGSQAVNDNMEMNYQLSDELTKTQKDIADLNAQTVTIGSVVDVIRGISEQTNLLALNAAIEAARAGEQGRGFAVVADEVRALAQRTQDSTKEIDNIIAGLKQKADKAVSAIQLGVDKSVECVSRSEGTKSSLSEINTIVSEISGLNYQIATATEQMSNVSNELNGNAVTISGLANDSMETAVSAMKSIDQMDTLLNDQGKLVGQFIAKYIK</sequence>
<dbReference type="SUPFAM" id="SSF55785">
    <property type="entry name" value="PYP-like sensor domain (PAS domain)"/>
    <property type="match status" value="1"/>
</dbReference>
<dbReference type="GO" id="GO:0004888">
    <property type="term" value="F:transmembrane signaling receptor activity"/>
    <property type="evidence" value="ECO:0007669"/>
    <property type="project" value="InterPro"/>
</dbReference>
<dbReference type="PROSITE" id="PS50112">
    <property type="entry name" value="PAS"/>
    <property type="match status" value="1"/>
</dbReference>
<proteinExistence type="inferred from homology"/>
<dbReference type="GO" id="GO:0007165">
    <property type="term" value="P:signal transduction"/>
    <property type="evidence" value="ECO:0007669"/>
    <property type="project" value="UniProtKB-KW"/>
</dbReference>
<dbReference type="Pfam" id="PF08447">
    <property type="entry name" value="PAS_3"/>
    <property type="match status" value="1"/>
</dbReference>
<evidence type="ECO:0000256" key="6">
    <source>
        <dbReference type="ARBA" id="ARBA00022692"/>
    </source>
</evidence>
<comment type="subcellular location">
    <subcellularLocation>
        <location evidence="1">Cell inner membrane</location>
        <topology evidence="1">Multi-pass membrane protein</topology>
    </subcellularLocation>
</comment>
<dbReference type="PROSITE" id="PS50111">
    <property type="entry name" value="CHEMOTAXIS_TRANSDUC_2"/>
    <property type="match status" value="1"/>
</dbReference>
<dbReference type="InterPro" id="IPR001610">
    <property type="entry name" value="PAC"/>
</dbReference>
<feature type="domain" description="Methyl-accepting transducer" evidence="13">
    <location>
        <begin position="250"/>
        <end position="486"/>
    </location>
</feature>
<evidence type="ECO:0000256" key="12">
    <source>
        <dbReference type="SAM" id="Phobius"/>
    </source>
</evidence>
<evidence type="ECO:0000256" key="4">
    <source>
        <dbReference type="ARBA" id="ARBA00022500"/>
    </source>
</evidence>
<dbReference type="SUPFAM" id="SSF58104">
    <property type="entry name" value="Methyl-accepting chemotaxis protein (MCP) signaling domain"/>
    <property type="match status" value="1"/>
</dbReference>
<evidence type="ECO:0000256" key="8">
    <source>
        <dbReference type="ARBA" id="ARBA00023136"/>
    </source>
</evidence>
<protein>
    <submittedName>
        <fullName evidence="15">Methyl-accepting chemotaxis protein</fullName>
    </submittedName>
</protein>
<dbReference type="KEGG" id="pxi:J5O05_15115"/>
<dbReference type="InterPro" id="IPR004090">
    <property type="entry name" value="Chemotax_Me-accpt_rcpt"/>
</dbReference>
<reference evidence="15" key="1">
    <citation type="submission" date="2021-03" db="EMBL/GenBank/DDBJ databases">
        <title>Complete Genome of Pseudoalteromonas xiamenensis STKMTI.2, a new potential marine bacterium producing anti-Vibrio compounds.</title>
        <authorList>
            <person name="Handayani D.P."/>
            <person name="Isnansetyo A."/>
            <person name="Istiqomah I."/>
            <person name="Jumina J."/>
        </authorList>
    </citation>
    <scope>NUCLEOTIDE SEQUENCE</scope>
    <source>
        <strain evidence="15">STKMTI.2</strain>
    </source>
</reference>
<dbReference type="PANTHER" id="PTHR32089">
    <property type="entry name" value="METHYL-ACCEPTING CHEMOTAXIS PROTEIN MCPB"/>
    <property type="match status" value="1"/>
</dbReference>
<evidence type="ECO:0000259" key="13">
    <source>
        <dbReference type="PROSITE" id="PS50111"/>
    </source>
</evidence>
<dbReference type="PRINTS" id="PR00260">
    <property type="entry name" value="CHEMTRNSDUCR"/>
</dbReference>
<dbReference type="FunFam" id="1.10.287.950:FF:000001">
    <property type="entry name" value="Methyl-accepting chemotaxis sensory transducer"/>
    <property type="match status" value="1"/>
</dbReference>
<dbReference type="Proteomes" id="UP000664904">
    <property type="component" value="Chromosome"/>
</dbReference>
<feature type="domain" description="PAS" evidence="14">
    <location>
        <begin position="26"/>
        <end position="61"/>
    </location>
</feature>
<dbReference type="InterPro" id="IPR035965">
    <property type="entry name" value="PAS-like_dom_sf"/>
</dbReference>
<dbReference type="RefSeq" id="WP_208842773.1">
    <property type="nucleotide sequence ID" value="NZ_CP072133.1"/>
</dbReference>
<dbReference type="FunFam" id="3.30.450.20:FF:000046">
    <property type="entry name" value="Aerotaxis sensor receptor"/>
    <property type="match status" value="1"/>
</dbReference>
<keyword evidence="5" id="KW-0997">Cell inner membrane</keyword>
<keyword evidence="7 12" id="KW-1133">Transmembrane helix</keyword>
<dbReference type="CDD" id="cd00130">
    <property type="entry name" value="PAS"/>
    <property type="match status" value="1"/>
</dbReference>
<gene>
    <name evidence="15" type="ORF">J5O05_15115</name>
</gene>
<dbReference type="SMART" id="SM00283">
    <property type="entry name" value="MA"/>
    <property type="match status" value="1"/>
</dbReference>
<dbReference type="Gene3D" id="1.10.287.950">
    <property type="entry name" value="Methyl-accepting chemotaxis protein"/>
    <property type="match status" value="1"/>
</dbReference>
<dbReference type="InterPro" id="IPR013655">
    <property type="entry name" value="PAS_fold_3"/>
</dbReference>
<name>A0A975DG70_9GAMM</name>
<dbReference type="GO" id="GO:0005886">
    <property type="term" value="C:plasma membrane"/>
    <property type="evidence" value="ECO:0007669"/>
    <property type="project" value="UniProtKB-SubCell"/>
</dbReference>
<keyword evidence="6 12" id="KW-0812">Transmembrane</keyword>
<evidence type="ECO:0000256" key="5">
    <source>
        <dbReference type="ARBA" id="ARBA00022519"/>
    </source>
</evidence>
<evidence type="ECO:0000256" key="9">
    <source>
        <dbReference type="ARBA" id="ARBA00023224"/>
    </source>
</evidence>
<keyword evidence="16" id="KW-1185">Reference proteome</keyword>
<keyword evidence="8 12" id="KW-0472">Membrane</keyword>
<evidence type="ECO:0000313" key="15">
    <source>
        <dbReference type="EMBL" id="QTH71132.1"/>
    </source>
</evidence>
<dbReference type="GO" id="GO:0052131">
    <property type="term" value="P:positive aerotaxis"/>
    <property type="evidence" value="ECO:0007669"/>
    <property type="project" value="UniProtKB-ARBA"/>
</dbReference>
<feature type="transmembrane region" description="Helical" evidence="12">
    <location>
        <begin position="149"/>
        <end position="172"/>
    </location>
</feature>
<dbReference type="InterPro" id="IPR000014">
    <property type="entry name" value="PAS"/>
</dbReference>
<dbReference type="PANTHER" id="PTHR32089:SF112">
    <property type="entry name" value="LYSOZYME-LIKE PROTEIN-RELATED"/>
    <property type="match status" value="1"/>
</dbReference>
<evidence type="ECO:0000256" key="2">
    <source>
        <dbReference type="ARBA" id="ARBA00022475"/>
    </source>
</evidence>
<dbReference type="SMART" id="SM00086">
    <property type="entry name" value="PAC"/>
    <property type="match status" value="1"/>
</dbReference>
<comment type="similarity">
    <text evidence="10">Belongs to the methyl-accepting chemotaxis (MCP) protein family.</text>
</comment>
<dbReference type="NCBIfam" id="TIGR00229">
    <property type="entry name" value="sensory_box"/>
    <property type="match status" value="1"/>
</dbReference>
<organism evidence="15 16">
    <name type="scientific">Pseudoalteromonas xiamenensis</name>
    <dbReference type="NCBI Taxonomy" id="882626"/>
    <lineage>
        <taxon>Bacteria</taxon>
        <taxon>Pseudomonadati</taxon>
        <taxon>Pseudomonadota</taxon>
        <taxon>Gammaproteobacteria</taxon>
        <taxon>Alteromonadales</taxon>
        <taxon>Pseudoalteromonadaceae</taxon>
        <taxon>Pseudoalteromonas</taxon>
    </lineage>
</organism>
<feature type="transmembrane region" description="Helical" evidence="12">
    <location>
        <begin position="178"/>
        <end position="196"/>
    </location>
</feature>